<proteinExistence type="predicted"/>
<accession>A0A9D9H9T1</accession>
<dbReference type="SUPFAM" id="SSF89447">
    <property type="entry name" value="AbrB/MazE/MraZ-like"/>
    <property type="match status" value="1"/>
</dbReference>
<gene>
    <name evidence="2" type="ORF">IAA89_06220</name>
</gene>
<evidence type="ECO:0000313" key="2">
    <source>
        <dbReference type="EMBL" id="MBO8442008.1"/>
    </source>
</evidence>
<reference evidence="2" key="2">
    <citation type="journal article" date="2021" name="PeerJ">
        <title>Extensive microbial diversity within the chicken gut microbiome revealed by metagenomics and culture.</title>
        <authorList>
            <person name="Gilroy R."/>
            <person name="Ravi A."/>
            <person name="Getino M."/>
            <person name="Pursley I."/>
            <person name="Horton D.L."/>
            <person name="Alikhan N.F."/>
            <person name="Baker D."/>
            <person name="Gharbi K."/>
            <person name="Hall N."/>
            <person name="Watson M."/>
            <person name="Adriaenssens E.M."/>
            <person name="Foster-Nyarko E."/>
            <person name="Jarju S."/>
            <person name="Secka A."/>
            <person name="Antonio M."/>
            <person name="Oren A."/>
            <person name="Chaudhuri R.R."/>
            <person name="La Ragione R."/>
            <person name="Hildebrand F."/>
            <person name="Pallen M.J."/>
        </authorList>
    </citation>
    <scope>NUCLEOTIDE SEQUENCE</scope>
    <source>
        <strain evidence="2">C6-149</strain>
    </source>
</reference>
<evidence type="ECO:0000313" key="3">
    <source>
        <dbReference type="Proteomes" id="UP000823614"/>
    </source>
</evidence>
<dbReference type="InterPro" id="IPR007159">
    <property type="entry name" value="SpoVT-AbrB_dom"/>
</dbReference>
<evidence type="ECO:0000259" key="1">
    <source>
        <dbReference type="SMART" id="SM00966"/>
    </source>
</evidence>
<protein>
    <submittedName>
        <fullName evidence="2">AbrB/MazE/SpoVT family DNA-binding domain-containing protein</fullName>
    </submittedName>
</protein>
<reference evidence="2" key="1">
    <citation type="submission" date="2020-10" db="EMBL/GenBank/DDBJ databases">
        <authorList>
            <person name="Gilroy R."/>
        </authorList>
    </citation>
    <scope>NUCLEOTIDE SEQUENCE</scope>
    <source>
        <strain evidence="2">C6-149</strain>
    </source>
</reference>
<dbReference type="EMBL" id="JADIMP010000101">
    <property type="protein sequence ID" value="MBO8442008.1"/>
    <property type="molecule type" value="Genomic_DNA"/>
</dbReference>
<sequence length="77" mass="8412">MVSAVTRKVGNSVSVSIPSELNVKVGTEYIFHKSKNGAITMVPKVTNPYTSGEKFTSVNDNIDFEIAGMKEMIDDNE</sequence>
<dbReference type="AlphaFoldDB" id="A0A9D9H9T1"/>
<feature type="domain" description="SpoVT-AbrB" evidence="1">
    <location>
        <begin position="7"/>
        <end position="49"/>
    </location>
</feature>
<comment type="caution">
    <text evidence="2">The sequence shown here is derived from an EMBL/GenBank/DDBJ whole genome shotgun (WGS) entry which is preliminary data.</text>
</comment>
<dbReference type="InterPro" id="IPR037914">
    <property type="entry name" value="SpoVT-AbrB_sf"/>
</dbReference>
<dbReference type="Proteomes" id="UP000823614">
    <property type="component" value="Unassembled WGS sequence"/>
</dbReference>
<dbReference type="NCBIfam" id="NF047400">
    <property type="entry name" value="MazE_PemI_antitoxin"/>
    <property type="match status" value="1"/>
</dbReference>
<name>A0A9D9H9T1_9LACO</name>
<organism evidence="2 3">
    <name type="scientific">Candidatus Gallilactobacillus intestinavium</name>
    <dbReference type="NCBI Taxonomy" id="2840838"/>
    <lineage>
        <taxon>Bacteria</taxon>
        <taxon>Bacillati</taxon>
        <taxon>Bacillota</taxon>
        <taxon>Bacilli</taxon>
        <taxon>Lactobacillales</taxon>
        <taxon>Lactobacillaceae</taxon>
        <taxon>Lactobacillaceae incertae sedis</taxon>
        <taxon>Candidatus Gallilactobacillus</taxon>
    </lineage>
</organism>
<dbReference type="GO" id="GO:0003677">
    <property type="term" value="F:DNA binding"/>
    <property type="evidence" value="ECO:0007669"/>
    <property type="project" value="UniProtKB-KW"/>
</dbReference>
<keyword evidence="2" id="KW-0238">DNA-binding</keyword>
<dbReference type="SMART" id="SM00966">
    <property type="entry name" value="SpoVT_AbrB"/>
    <property type="match status" value="1"/>
</dbReference>